<proteinExistence type="predicted"/>
<accession>A0AAD5UYK0</accession>
<sequence length="763" mass="88867">MERKSRFSWRAPLGRKKTSGVDAAREDLKPKREERSMNEYETQFMEAEEDRIRHFESTCRQMEIEFAESLSSHGEGEIARDTGFISFMRELTQQFNSDLERYRESLVEVEERQEKDYRAAEDERDRIFEESQADREKTFFLALEAKERLAQEQTKNRKQILEESRRQRDNSYTELVKSIQRKFDTVKQSIEDDFAMAHAQRKDAWRSMKGKCGYGGDPSKARKPRKPHNSEVHSPTPSNTIDLKGLKGFLAAHLNRQSYDGRLREDKGSPVPSIDIPLTVPAPPTPPRPGAVAGGALAAEAIPTSLFAVRERREIVAVGSGDPVKPSVPTLTSMLGHAVDMIGSSFQGLRKWNSDWPTCEVIFEQGQERRQGIFEENQSMRELAFNKVERQLDIANSERGDMFEIAEGNFGDNLTMLFETVHLRYQYDQKQRERKSWIRSKKAERSEGRFTFLFEQQLSGMRKGYQASDSHQNHILDCYEKEILLTLYNMGKAITNINNRHRGIFISIDGKDLSTVSHPMSPRPSVERANVAMAESRYVAHSRRQRRSGSSSRSGSSRAGDRGRRRTSMSRYRTSPRPPMTLAPVQVLPDHGFYQQVYDKSHEHRVKLFEYSIQKFHQVHLINETKRTSVFADQKRAWRVAARGRDEAYRSQVNQEIRSFVARFESDEESRANEFMDSEQRNSRAFARAQERRRRRFDYVEQSIQRRMREDESARKSKFVMWVFTMQERLQESVESWERSAKEEADWQAREFAERVGRNHPSA</sequence>
<keyword evidence="4" id="KW-1185">Reference proteome</keyword>
<name>A0AAD5UYK0_9APHY</name>
<evidence type="ECO:0000313" key="3">
    <source>
        <dbReference type="EMBL" id="KAJ3481310.1"/>
    </source>
</evidence>
<evidence type="ECO:0000313" key="4">
    <source>
        <dbReference type="Proteomes" id="UP001212997"/>
    </source>
</evidence>
<feature type="region of interest" description="Disordered" evidence="2">
    <location>
        <begin position="1"/>
        <end position="39"/>
    </location>
</feature>
<feature type="region of interest" description="Disordered" evidence="2">
    <location>
        <begin position="537"/>
        <end position="581"/>
    </location>
</feature>
<feature type="compositionally biased region" description="Polar residues" evidence="2">
    <location>
        <begin position="232"/>
        <end position="241"/>
    </location>
</feature>
<evidence type="ECO:0000256" key="1">
    <source>
        <dbReference type="SAM" id="Coils"/>
    </source>
</evidence>
<evidence type="ECO:0000256" key="2">
    <source>
        <dbReference type="SAM" id="MobiDB-lite"/>
    </source>
</evidence>
<feature type="compositionally biased region" description="Basic and acidic residues" evidence="2">
    <location>
        <begin position="23"/>
        <end position="38"/>
    </location>
</feature>
<dbReference type="Proteomes" id="UP001212997">
    <property type="component" value="Unassembled WGS sequence"/>
</dbReference>
<protein>
    <submittedName>
        <fullName evidence="3">Uncharacterized protein</fullName>
    </submittedName>
</protein>
<feature type="compositionally biased region" description="Low complexity" evidence="2">
    <location>
        <begin position="548"/>
        <end position="558"/>
    </location>
</feature>
<reference evidence="3" key="1">
    <citation type="submission" date="2022-07" db="EMBL/GenBank/DDBJ databases">
        <title>Genome Sequence of Physisporinus lineatus.</title>
        <authorList>
            <person name="Buettner E."/>
        </authorList>
    </citation>
    <scope>NUCLEOTIDE SEQUENCE</scope>
    <source>
        <strain evidence="3">VT162</strain>
    </source>
</reference>
<dbReference type="AlphaFoldDB" id="A0AAD5UYK0"/>
<keyword evidence="1" id="KW-0175">Coiled coil</keyword>
<gene>
    <name evidence="3" type="ORF">NLI96_g7740</name>
</gene>
<feature type="region of interest" description="Disordered" evidence="2">
    <location>
        <begin position="207"/>
        <end position="242"/>
    </location>
</feature>
<organism evidence="3 4">
    <name type="scientific">Meripilus lineatus</name>
    <dbReference type="NCBI Taxonomy" id="2056292"/>
    <lineage>
        <taxon>Eukaryota</taxon>
        <taxon>Fungi</taxon>
        <taxon>Dikarya</taxon>
        <taxon>Basidiomycota</taxon>
        <taxon>Agaricomycotina</taxon>
        <taxon>Agaricomycetes</taxon>
        <taxon>Polyporales</taxon>
        <taxon>Meripilaceae</taxon>
        <taxon>Meripilus</taxon>
    </lineage>
</organism>
<feature type="coiled-coil region" evidence="1">
    <location>
        <begin position="92"/>
        <end position="163"/>
    </location>
</feature>
<dbReference type="EMBL" id="JANAWD010000328">
    <property type="protein sequence ID" value="KAJ3481310.1"/>
    <property type="molecule type" value="Genomic_DNA"/>
</dbReference>
<comment type="caution">
    <text evidence="3">The sequence shown here is derived from an EMBL/GenBank/DDBJ whole genome shotgun (WGS) entry which is preliminary data.</text>
</comment>